<dbReference type="GO" id="GO:0032259">
    <property type="term" value="P:methylation"/>
    <property type="evidence" value="ECO:0007669"/>
    <property type="project" value="UniProtKB-KW"/>
</dbReference>
<dbReference type="NCBIfam" id="TIGR00080">
    <property type="entry name" value="pimt"/>
    <property type="match status" value="1"/>
</dbReference>
<keyword evidence="5 9" id="KW-0489">Methyltransferase</keyword>
<dbReference type="InterPro" id="IPR029063">
    <property type="entry name" value="SAM-dependent_MTases_sf"/>
</dbReference>
<dbReference type="PANTHER" id="PTHR11579">
    <property type="entry name" value="PROTEIN-L-ISOASPARTATE O-METHYLTRANSFERASE"/>
    <property type="match status" value="1"/>
</dbReference>
<keyword evidence="4" id="KW-0963">Cytoplasm</keyword>
<comment type="subcellular location">
    <subcellularLocation>
        <location evidence="1">Cytoplasm</location>
    </subcellularLocation>
</comment>
<sequence length="230" mass="25270">MRPTSPNSDQRTTRQFETRHSRRARTKLVERLKRKGIRNQAVLDALETVPRHLFLDPEQFDNAYVDTALPIGHAQTISQPFVVALMSEMLLTATKKNQRVLEIGTGCGYQTAILSHLFDKVYSVERILSLSQKAGANLESLCINNVTLQHGDGTTGWPGQETFDAIIVTAASDNLPQPLLALLEADTCLIAPIGAPGHQQLTTLRNQNGLISSKTTEAVRFVPLLSGICD</sequence>
<evidence type="ECO:0000256" key="3">
    <source>
        <dbReference type="ARBA" id="ARBA00011890"/>
    </source>
</evidence>
<feature type="region of interest" description="Disordered" evidence="8">
    <location>
        <begin position="1"/>
        <end position="21"/>
    </location>
</feature>
<evidence type="ECO:0000256" key="8">
    <source>
        <dbReference type="SAM" id="MobiDB-lite"/>
    </source>
</evidence>
<keyword evidence="6 9" id="KW-0808">Transferase</keyword>
<dbReference type="GO" id="GO:0005737">
    <property type="term" value="C:cytoplasm"/>
    <property type="evidence" value="ECO:0007669"/>
    <property type="project" value="UniProtKB-SubCell"/>
</dbReference>
<comment type="similarity">
    <text evidence="2">Belongs to the methyltransferase superfamily. L-isoaspartyl/D-aspartyl protein methyltransferase family.</text>
</comment>
<dbReference type="InterPro" id="IPR000682">
    <property type="entry name" value="PCMT"/>
</dbReference>
<dbReference type="Pfam" id="PF01135">
    <property type="entry name" value="PCMT"/>
    <property type="match status" value="1"/>
</dbReference>
<evidence type="ECO:0000256" key="7">
    <source>
        <dbReference type="ARBA" id="ARBA00022691"/>
    </source>
</evidence>
<evidence type="ECO:0000256" key="2">
    <source>
        <dbReference type="ARBA" id="ARBA00005369"/>
    </source>
</evidence>
<dbReference type="GO" id="GO:0004719">
    <property type="term" value="F:protein-L-isoaspartate (D-aspartate) O-methyltransferase activity"/>
    <property type="evidence" value="ECO:0007669"/>
    <property type="project" value="UniProtKB-EC"/>
</dbReference>
<dbReference type="EC" id="2.1.1.77" evidence="3"/>
<organism evidence="9">
    <name type="scientific">hydrothermal vent metagenome</name>
    <dbReference type="NCBI Taxonomy" id="652676"/>
    <lineage>
        <taxon>unclassified sequences</taxon>
        <taxon>metagenomes</taxon>
        <taxon>ecological metagenomes</taxon>
    </lineage>
</organism>
<protein>
    <recommendedName>
        <fullName evidence="3">protein-L-isoaspartate(D-aspartate) O-methyltransferase</fullName>
        <ecNumber evidence="3">2.1.1.77</ecNumber>
    </recommendedName>
</protein>
<evidence type="ECO:0000256" key="5">
    <source>
        <dbReference type="ARBA" id="ARBA00022603"/>
    </source>
</evidence>
<accession>A0A160TV26</accession>
<name>A0A160TV26_9ZZZZ</name>
<dbReference type="PANTHER" id="PTHR11579:SF0">
    <property type="entry name" value="PROTEIN-L-ISOASPARTATE(D-ASPARTATE) O-METHYLTRANSFERASE"/>
    <property type="match status" value="1"/>
</dbReference>
<feature type="compositionally biased region" description="Polar residues" evidence="8">
    <location>
        <begin position="1"/>
        <end position="10"/>
    </location>
</feature>
<dbReference type="FunFam" id="3.40.50.150:FF:000010">
    <property type="entry name" value="Protein-L-isoaspartate O-methyltransferase"/>
    <property type="match status" value="1"/>
</dbReference>
<evidence type="ECO:0000256" key="4">
    <source>
        <dbReference type="ARBA" id="ARBA00022490"/>
    </source>
</evidence>
<evidence type="ECO:0000313" key="9">
    <source>
        <dbReference type="EMBL" id="CUS55165.1"/>
    </source>
</evidence>
<evidence type="ECO:0000256" key="1">
    <source>
        <dbReference type="ARBA" id="ARBA00004496"/>
    </source>
</evidence>
<proteinExistence type="inferred from homology"/>
<dbReference type="SUPFAM" id="SSF53335">
    <property type="entry name" value="S-adenosyl-L-methionine-dependent methyltransferases"/>
    <property type="match status" value="1"/>
</dbReference>
<dbReference type="AlphaFoldDB" id="A0A160TV26"/>
<dbReference type="CDD" id="cd02440">
    <property type="entry name" value="AdoMet_MTases"/>
    <property type="match status" value="1"/>
</dbReference>
<keyword evidence="7" id="KW-0949">S-adenosyl-L-methionine</keyword>
<gene>
    <name evidence="9" type="ORF">MGWOODY_XGa2233</name>
</gene>
<dbReference type="EMBL" id="CZRL01000120">
    <property type="protein sequence ID" value="CUS55165.1"/>
    <property type="molecule type" value="Genomic_DNA"/>
</dbReference>
<dbReference type="NCBIfam" id="NF001453">
    <property type="entry name" value="PRK00312.1"/>
    <property type="match status" value="1"/>
</dbReference>
<evidence type="ECO:0000256" key="6">
    <source>
        <dbReference type="ARBA" id="ARBA00022679"/>
    </source>
</evidence>
<dbReference type="Gene3D" id="3.40.50.150">
    <property type="entry name" value="Vaccinia Virus protein VP39"/>
    <property type="match status" value="1"/>
</dbReference>
<reference evidence="9" key="1">
    <citation type="submission" date="2015-10" db="EMBL/GenBank/DDBJ databases">
        <authorList>
            <person name="Gilbert D.G."/>
        </authorList>
    </citation>
    <scope>NUCLEOTIDE SEQUENCE</scope>
</reference>
<dbReference type="HAMAP" id="MF_00090">
    <property type="entry name" value="PIMT"/>
    <property type="match status" value="1"/>
</dbReference>